<gene>
    <name evidence="11" type="primary">rimO_2</name>
    <name evidence="8" type="synonym">rimO</name>
    <name evidence="11" type="ORF">Poly30_52830</name>
</gene>
<dbReference type="CDD" id="cd01335">
    <property type="entry name" value="Radical_SAM"/>
    <property type="match status" value="1"/>
</dbReference>
<dbReference type="Gene3D" id="2.40.50.140">
    <property type="entry name" value="Nucleic acid-binding proteins"/>
    <property type="match status" value="1"/>
</dbReference>
<evidence type="ECO:0000256" key="7">
    <source>
        <dbReference type="ARBA" id="ARBA00023014"/>
    </source>
</evidence>
<dbReference type="InterPro" id="IPR005840">
    <property type="entry name" value="Ribosomal_uS12_MeSTrfase_RimO"/>
</dbReference>
<feature type="binding site" evidence="8">
    <location>
        <position position="52"/>
    </location>
    <ligand>
        <name>[4Fe-4S] cluster</name>
        <dbReference type="ChEBI" id="CHEBI:49883"/>
        <label>1</label>
    </ligand>
</feature>
<dbReference type="Gene3D" id="3.40.50.12160">
    <property type="entry name" value="Methylthiotransferase, N-terminal domain"/>
    <property type="match status" value="1"/>
</dbReference>
<accession>A0A518F058</accession>
<dbReference type="InterPro" id="IPR012340">
    <property type="entry name" value="NA-bd_OB-fold"/>
</dbReference>
<dbReference type="OrthoDB" id="9805215at2"/>
<dbReference type="PANTHER" id="PTHR43837">
    <property type="entry name" value="RIBOSOMAL PROTEIN S12 METHYLTHIOTRANSFERASE RIMO"/>
    <property type="match status" value="1"/>
</dbReference>
<feature type="binding site" evidence="8">
    <location>
        <position position="166"/>
    </location>
    <ligand>
        <name>[4Fe-4S] cluster</name>
        <dbReference type="ChEBI" id="CHEBI:49883"/>
        <label>2</label>
        <note>4Fe-4S-S-AdoMet</note>
    </ligand>
</feature>
<feature type="binding site" evidence="8">
    <location>
        <position position="16"/>
    </location>
    <ligand>
        <name>[4Fe-4S] cluster</name>
        <dbReference type="ChEBI" id="CHEBI:49883"/>
        <label>1</label>
    </ligand>
</feature>
<dbReference type="Gene3D" id="3.80.30.20">
    <property type="entry name" value="tm_1862 like domain"/>
    <property type="match status" value="1"/>
</dbReference>
<proteinExistence type="inferred from homology"/>
<comment type="similarity">
    <text evidence="8">Belongs to the methylthiotransferase family. RimO subfamily.</text>
</comment>
<keyword evidence="1 8" id="KW-0004">4Fe-4S</keyword>
<evidence type="ECO:0000256" key="3">
    <source>
        <dbReference type="ARBA" id="ARBA00022679"/>
    </source>
</evidence>
<dbReference type="PANTHER" id="PTHR43837:SF1">
    <property type="entry name" value="RIBOSOMAL PROTEIN US12 METHYLTHIOTRANSFERASE RIMO"/>
    <property type="match status" value="1"/>
</dbReference>
<keyword evidence="2 8" id="KW-0963">Cytoplasm</keyword>
<evidence type="ECO:0000259" key="9">
    <source>
        <dbReference type="PROSITE" id="PS51449"/>
    </source>
</evidence>
<feature type="domain" description="Radical SAM core" evidence="10">
    <location>
        <begin position="148"/>
        <end position="376"/>
    </location>
</feature>
<evidence type="ECO:0000313" key="12">
    <source>
        <dbReference type="Proteomes" id="UP000320390"/>
    </source>
</evidence>
<dbReference type="GO" id="GO:0046872">
    <property type="term" value="F:metal ion binding"/>
    <property type="evidence" value="ECO:0007669"/>
    <property type="project" value="UniProtKB-KW"/>
</dbReference>
<dbReference type="InterPro" id="IPR007197">
    <property type="entry name" value="rSAM"/>
</dbReference>
<dbReference type="PROSITE" id="PS01278">
    <property type="entry name" value="MTTASE_RADICAL"/>
    <property type="match status" value="1"/>
</dbReference>
<dbReference type="SFLD" id="SFLDG01082">
    <property type="entry name" value="B12-binding_domain_containing"/>
    <property type="match status" value="1"/>
</dbReference>
<dbReference type="SUPFAM" id="SSF102114">
    <property type="entry name" value="Radical SAM enzymes"/>
    <property type="match status" value="1"/>
</dbReference>
<keyword evidence="5 8" id="KW-0479">Metal-binding</keyword>
<dbReference type="InterPro" id="IPR058240">
    <property type="entry name" value="rSAM_sf"/>
</dbReference>
<name>A0A518F058_9BACT</name>
<reference evidence="11 12" key="1">
    <citation type="submission" date="2019-02" db="EMBL/GenBank/DDBJ databases">
        <title>Deep-cultivation of Planctomycetes and their phenomic and genomic characterization uncovers novel biology.</title>
        <authorList>
            <person name="Wiegand S."/>
            <person name="Jogler M."/>
            <person name="Boedeker C."/>
            <person name="Pinto D."/>
            <person name="Vollmers J."/>
            <person name="Rivas-Marin E."/>
            <person name="Kohn T."/>
            <person name="Peeters S.H."/>
            <person name="Heuer A."/>
            <person name="Rast P."/>
            <person name="Oberbeckmann S."/>
            <person name="Bunk B."/>
            <person name="Jeske O."/>
            <person name="Meyerdierks A."/>
            <person name="Storesund J.E."/>
            <person name="Kallscheuer N."/>
            <person name="Luecker S."/>
            <person name="Lage O.M."/>
            <person name="Pohl T."/>
            <person name="Merkel B.J."/>
            <person name="Hornburger P."/>
            <person name="Mueller R.-W."/>
            <person name="Bruemmer F."/>
            <person name="Labrenz M."/>
            <person name="Spormann A.M."/>
            <person name="Op den Camp H."/>
            <person name="Overmann J."/>
            <person name="Amann R."/>
            <person name="Jetten M.S.M."/>
            <person name="Mascher T."/>
            <person name="Medema M.H."/>
            <person name="Devos D.P."/>
            <person name="Kaster A.-K."/>
            <person name="Ovreas L."/>
            <person name="Rohde M."/>
            <person name="Galperin M.Y."/>
            <person name="Jogler C."/>
        </authorList>
    </citation>
    <scope>NUCLEOTIDE SEQUENCE [LARGE SCALE GENOMIC DNA]</scope>
    <source>
        <strain evidence="11 12">Poly30</strain>
    </source>
</reference>
<dbReference type="EC" id="2.8.4.4" evidence="8"/>
<keyword evidence="7 8" id="KW-0411">Iron-sulfur</keyword>
<evidence type="ECO:0000256" key="6">
    <source>
        <dbReference type="ARBA" id="ARBA00023004"/>
    </source>
</evidence>
<keyword evidence="6 8" id="KW-0408">Iron</keyword>
<dbReference type="GO" id="GO:0103039">
    <property type="term" value="F:protein methylthiotransferase activity"/>
    <property type="evidence" value="ECO:0007669"/>
    <property type="project" value="UniProtKB-EC"/>
</dbReference>
<dbReference type="InterPro" id="IPR038135">
    <property type="entry name" value="Methylthiotransferase_N_sf"/>
</dbReference>
<feature type="binding site" evidence="8">
    <location>
        <position position="86"/>
    </location>
    <ligand>
        <name>[4Fe-4S] cluster</name>
        <dbReference type="ChEBI" id="CHEBI:49883"/>
        <label>1</label>
    </ligand>
</feature>
<evidence type="ECO:0000256" key="5">
    <source>
        <dbReference type="ARBA" id="ARBA00022723"/>
    </source>
</evidence>
<dbReference type="SMART" id="SM00729">
    <property type="entry name" value="Elp3"/>
    <property type="match status" value="1"/>
</dbReference>
<feature type="domain" description="MTTase N-terminal" evidence="9">
    <location>
        <begin position="7"/>
        <end position="123"/>
    </location>
</feature>
<dbReference type="FunFam" id="3.80.30.20:FF:000001">
    <property type="entry name" value="tRNA-2-methylthio-N(6)-dimethylallyladenosine synthase 2"/>
    <property type="match status" value="1"/>
</dbReference>
<dbReference type="AlphaFoldDB" id="A0A518F058"/>
<dbReference type="NCBIfam" id="TIGR01125">
    <property type="entry name" value="30S ribosomal protein S12 methylthiotransferase RimO"/>
    <property type="match status" value="1"/>
</dbReference>
<evidence type="ECO:0000256" key="8">
    <source>
        <dbReference type="HAMAP-Rule" id="MF_01865"/>
    </source>
</evidence>
<evidence type="ECO:0000259" key="10">
    <source>
        <dbReference type="PROSITE" id="PS51918"/>
    </source>
</evidence>
<feature type="binding site" evidence="8">
    <location>
        <position position="169"/>
    </location>
    <ligand>
        <name>[4Fe-4S] cluster</name>
        <dbReference type="ChEBI" id="CHEBI:49883"/>
        <label>2</label>
        <note>4Fe-4S-S-AdoMet</note>
    </ligand>
</feature>
<dbReference type="PROSITE" id="PS51918">
    <property type="entry name" value="RADICAL_SAM"/>
    <property type="match status" value="1"/>
</dbReference>
<organism evidence="11 12">
    <name type="scientific">Saltatorellus ferox</name>
    <dbReference type="NCBI Taxonomy" id="2528018"/>
    <lineage>
        <taxon>Bacteria</taxon>
        <taxon>Pseudomonadati</taxon>
        <taxon>Planctomycetota</taxon>
        <taxon>Planctomycetia</taxon>
        <taxon>Planctomycetia incertae sedis</taxon>
        <taxon>Saltatorellus</taxon>
    </lineage>
</organism>
<dbReference type="PROSITE" id="PS51449">
    <property type="entry name" value="MTTASE_N"/>
    <property type="match status" value="1"/>
</dbReference>
<dbReference type="InterPro" id="IPR020612">
    <property type="entry name" value="Methylthiotransferase_CS"/>
</dbReference>
<dbReference type="InterPro" id="IPR005839">
    <property type="entry name" value="Methylthiotransferase"/>
</dbReference>
<comment type="catalytic activity">
    <reaction evidence="8">
        <text>L-aspartate(89)-[ribosomal protein uS12]-hydrogen + (sulfur carrier)-SH + AH2 + 2 S-adenosyl-L-methionine = 3-methylsulfanyl-L-aspartate(89)-[ribosomal protein uS12]-hydrogen + (sulfur carrier)-H + 5'-deoxyadenosine + L-methionine + A + S-adenosyl-L-homocysteine + 2 H(+)</text>
        <dbReference type="Rhea" id="RHEA:37087"/>
        <dbReference type="Rhea" id="RHEA-COMP:10460"/>
        <dbReference type="Rhea" id="RHEA-COMP:10461"/>
        <dbReference type="Rhea" id="RHEA-COMP:14737"/>
        <dbReference type="Rhea" id="RHEA-COMP:14739"/>
        <dbReference type="ChEBI" id="CHEBI:13193"/>
        <dbReference type="ChEBI" id="CHEBI:15378"/>
        <dbReference type="ChEBI" id="CHEBI:17319"/>
        <dbReference type="ChEBI" id="CHEBI:17499"/>
        <dbReference type="ChEBI" id="CHEBI:29917"/>
        <dbReference type="ChEBI" id="CHEBI:29961"/>
        <dbReference type="ChEBI" id="CHEBI:57844"/>
        <dbReference type="ChEBI" id="CHEBI:57856"/>
        <dbReference type="ChEBI" id="CHEBI:59789"/>
        <dbReference type="ChEBI" id="CHEBI:64428"/>
        <dbReference type="ChEBI" id="CHEBI:73599"/>
        <dbReference type="EC" id="2.8.4.4"/>
    </reaction>
</comment>
<dbReference type="SFLD" id="SFLDG01061">
    <property type="entry name" value="methylthiotransferase"/>
    <property type="match status" value="1"/>
</dbReference>
<dbReference type="InterPro" id="IPR006638">
    <property type="entry name" value="Elp3/MiaA/NifB-like_rSAM"/>
</dbReference>
<sequence length="457" mass="49621">MTVRSSDLVALVHLGCARNLIDSELILGRMAEEGLVVTGDPGEAHTVVLNTCSFIGPAREESHGAIRELVERKKKGDLGAVVVAGCLVQRYKQTLARQYPEVDVFAEISDYRELAKAIKRISDGQSHQRYLEGPGLREPKREGARLLATPGSYAYLRISHGCDHTCSFCAIPSIRGKHRSKRPSDVLSEAEELIGAGVKELVVVAEDSTAWGRDFGMELPSLIEGLANLDGDARIRVMYAYPNRFPWDLAPLLADHPKVLPYLDIPIQHAATNTLRAMRRAGSGDQVRKILDRLRTEVPGLTLRTTVLLGFPGETDSDAAELVDLVKEYGLSRLGAFTYSPEEGTPGFDLDGAVPEDVASARRDAVLEARDAELRRTQEAAIGTEVEILVDEPPDPDGGFVVGRGSMDAPEVDMVTFAHAPDAAVGDRIMVRIDETDDEQNWVGAAVGSVPGQRAAR</sequence>
<dbReference type="GO" id="GO:0005829">
    <property type="term" value="C:cytosol"/>
    <property type="evidence" value="ECO:0007669"/>
    <property type="project" value="TreeGrafter"/>
</dbReference>
<evidence type="ECO:0000256" key="2">
    <source>
        <dbReference type="ARBA" id="ARBA00022490"/>
    </source>
</evidence>
<dbReference type="Pfam" id="PF00919">
    <property type="entry name" value="UPF0004"/>
    <property type="match status" value="1"/>
</dbReference>
<keyword evidence="4 8" id="KW-0949">S-adenosyl-L-methionine</keyword>
<dbReference type="HAMAP" id="MF_01865">
    <property type="entry name" value="MTTase_RimO"/>
    <property type="match status" value="1"/>
</dbReference>
<dbReference type="InterPro" id="IPR023404">
    <property type="entry name" value="rSAM_horseshoe"/>
</dbReference>
<dbReference type="Pfam" id="PF04055">
    <property type="entry name" value="Radical_SAM"/>
    <property type="match status" value="1"/>
</dbReference>
<dbReference type="SFLD" id="SFLDF00274">
    <property type="entry name" value="ribosomal_protein_S12_methylth"/>
    <property type="match status" value="1"/>
</dbReference>
<dbReference type="GO" id="GO:0035599">
    <property type="term" value="F:aspartic acid methylthiotransferase activity"/>
    <property type="evidence" value="ECO:0007669"/>
    <property type="project" value="TreeGrafter"/>
</dbReference>
<dbReference type="SFLD" id="SFLDS00029">
    <property type="entry name" value="Radical_SAM"/>
    <property type="match status" value="1"/>
</dbReference>
<dbReference type="EMBL" id="CP036434">
    <property type="protein sequence ID" value="QDV09724.1"/>
    <property type="molecule type" value="Genomic_DNA"/>
</dbReference>
<keyword evidence="3 8" id="KW-0808">Transferase</keyword>
<dbReference type="Pfam" id="PF18693">
    <property type="entry name" value="TRAM_2"/>
    <property type="match status" value="1"/>
</dbReference>
<evidence type="ECO:0000256" key="4">
    <source>
        <dbReference type="ARBA" id="ARBA00022691"/>
    </source>
</evidence>
<keyword evidence="11" id="KW-0687">Ribonucleoprotein</keyword>
<evidence type="ECO:0000313" key="11">
    <source>
        <dbReference type="EMBL" id="QDV09724.1"/>
    </source>
</evidence>
<dbReference type="Proteomes" id="UP000320390">
    <property type="component" value="Chromosome"/>
</dbReference>
<dbReference type="RefSeq" id="WP_145204586.1">
    <property type="nucleotide sequence ID" value="NZ_CP036434.1"/>
</dbReference>
<comment type="subcellular location">
    <subcellularLocation>
        <location evidence="8">Cytoplasm</location>
    </subcellularLocation>
</comment>
<dbReference type="GO" id="GO:0051539">
    <property type="term" value="F:4 iron, 4 sulfur cluster binding"/>
    <property type="evidence" value="ECO:0007669"/>
    <property type="project" value="UniProtKB-UniRule"/>
</dbReference>
<protein>
    <recommendedName>
        <fullName evidence="8">Ribosomal protein uS12 methylthiotransferase RimO</fullName>
        <shortName evidence="8">uS12 MTTase</shortName>
        <shortName evidence="8">uS12 methylthiotransferase</shortName>
        <ecNumber evidence="8">2.8.4.4</ecNumber>
    </recommendedName>
    <alternativeName>
        <fullName evidence="8">Ribosomal protein uS12 (aspartate-C(3))-methylthiotransferase</fullName>
    </alternativeName>
    <alternativeName>
        <fullName evidence="8">Ribosome maturation factor RimO</fullName>
    </alternativeName>
</protein>
<dbReference type="GO" id="GO:0005840">
    <property type="term" value="C:ribosome"/>
    <property type="evidence" value="ECO:0007669"/>
    <property type="project" value="UniProtKB-KW"/>
</dbReference>
<dbReference type="InterPro" id="IPR002792">
    <property type="entry name" value="TRAM_dom"/>
</dbReference>
<dbReference type="GO" id="GO:0006400">
    <property type="term" value="P:tRNA modification"/>
    <property type="evidence" value="ECO:0007669"/>
    <property type="project" value="InterPro"/>
</dbReference>
<comment type="function">
    <text evidence="8">Catalyzes the methylthiolation of an aspartic acid residue of ribosomal protein uS12.</text>
</comment>
<comment type="cofactor">
    <cofactor evidence="8">
        <name>[4Fe-4S] cluster</name>
        <dbReference type="ChEBI" id="CHEBI:49883"/>
    </cofactor>
    <text evidence="8">Binds 2 [4Fe-4S] clusters. One cluster is coordinated with 3 cysteines and an exchangeable S-adenosyl-L-methionine.</text>
</comment>
<keyword evidence="12" id="KW-1185">Reference proteome</keyword>
<feature type="binding site" evidence="8">
    <location>
        <position position="162"/>
    </location>
    <ligand>
        <name>[4Fe-4S] cluster</name>
        <dbReference type="ChEBI" id="CHEBI:49883"/>
        <label>2</label>
        <note>4Fe-4S-S-AdoMet</note>
    </ligand>
</feature>
<dbReference type="InterPro" id="IPR013848">
    <property type="entry name" value="Methylthiotransferase_N"/>
</dbReference>
<evidence type="ECO:0000256" key="1">
    <source>
        <dbReference type="ARBA" id="ARBA00022485"/>
    </source>
</evidence>
<keyword evidence="11" id="KW-0689">Ribosomal protein</keyword>
<dbReference type="NCBIfam" id="TIGR00089">
    <property type="entry name" value="MiaB/RimO family radical SAM methylthiotransferase"/>
    <property type="match status" value="1"/>
</dbReference>